<comment type="similarity">
    <text evidence="3 10">Belongs to the dihydroorotate dehydrogenase family. Type 1 subfamily.</text>
</comment>
<evidence type="ECO:0000256" key="8">
    <source>
        <dbReference type="ARBA" id="ARBA00022975"/>
    </source>
</evidence>
<evidence type="ECO:0000256" key="2">
    <source>
        <dbReference type="ARBA" id="ARBA00004725"/>
    </source>
</evidence>
<dbReference type="CDD" id="cd04740">
    <property type="entry name" value="DHOD_1B_like"/>
    <property type="match status" value="1"/>
</dbReference>
<keyword evidence="7 10" id="KW-0288">FMN</keyword>
<name>A0A0E3QN11_METBA</name>
<evidence type="ECO:0000256" key="6">
    <source>
        <dbReference type="ARBA" id="ARBA00022630"/>
    </source>
</evidence>
<evidence type="ECO:0000256" key="3">
    <source>
        <dbReference type="ARBA" id="ARBA00008008"/>
    </source>
</evidence>
<keyword evidence="9 10" id="KW-0560">Oxidoreductase</keyword>
<feature type="binding site" evidence="10">
    <location>
        <position position="123"/>
    </location>
    <ligand>
        <name>substrate</name>
    </ligand>
</feature>
<dbReference type="InterPro" id="IPR049622">
    <property type="entry name" value="Dihydroorotate_DH_I"/>
</dbReference>
<feature type="binding site" evidence="10">
    <location>
        <position position="42"/>
    </location>
    <ligand>
        <name>substrate</name>
    </ligand>
</feature>
<feature type="binding site" evidence="10">
    <location>
        <begin position="188"/>
        <end position="189"/>
    </location>
    <ligand>
        <name>substrate</name>
    </ligand>
</feature>
<feature type="binding site" evidence="10">
    <location>
        <position position="123"/>
    </location>
    <ligand>
        <name>FMN</name>
        <dbReference type="ChEBI" id="CHEBI:58210"/>
    </ligand>
</feature>
<dbReference type="Proteomes" id="UP000033038">
    <property type="component" value="Chromosome"/>
</dbReference>
<feature type="binding site" evidence="10">
    <location>
        <position position="213"/>
    </location>
    <ligand>
        <name>FMN</name>
        <dbReference type="ChEBI" id="CHEBI:58210"/>
    </ligand>
</feature>
<feature type="binding site" evidence="10">
    <location>
        <begin position="66"/>
        <end position="70"/>
    </location>
    <ligand>
        <name>substrate</name>
    </ligand>
</feature>
<accession>A0A0E3QN11</accession>
<evidence type="ECO:0000313" key="12">
    <source>
        <dbReference type="EMBL" id="AKB52514.1"/>
    </source>
</evidence>
<feature type="binding site" evidence="10">
    <location>
        <position position="187"/>
    </location>
    <ligand>
        <name>FMN</name>
        <dbReference type="ChEBI" id="CHEBI:58210"/>
    </ligand>
</feature>
<evidence type="ECO:0000256" key="9">
    <source>
        <dbReference type="ARBA" id="ARBA00023002"/>
    </source>
</evidence>
<reference evidence="12 13" key="1">
    <citation type="submission" date="2014-07" db="EMBL/GenBank/DDBJ databases">
        <title>Methanogenic archaea and the global carbon cycle.</title>
        <authorList>
            <person name="Henriksen J.R."/>
            <person name="Luke J."/>
            <person name="Reinhart S."/>
            <person name="Benedict M.N."/>
            <person name="Youngblut N.D."/>
            <person name="Metcalf M.E."/>
            <person name="Whitaker R.J."/>
            <person name="Metcalf W.W."/>
        </authorList>
    </citation>
    <scope>NUCLEOTIDE SEQUENCE [LARGE SCALE GENOMIC DNA]</scope>
    <source>
        <strain evidence="12 13">Wiesmoor</strain>
    </source>
</reference>
<dbReference type="PROSITE" id="PS00912">
    <property type="entry name" value="DHODEHASE_2"/>
    <property type="match status" value="1"/>
</dbReference>
<dbReference type="PANTHER" id="PTHR48109:SF1">
    <property type="entry name" value="DIHYDROOROTATE DEHYDROGENASE (FUMARATE)"/>
    <property type="match status" value="1"/>
</dbReference>
<dbReference type="EMBL" id="CP009526">
    <property type="protein sequence ID" value="AKB52514.1"/>
    <property type="molecule type" value="Genomic_DNA"/>
</dbReference>
<comment type="subunit">
    <text evidence="4">Heterotetramer of 2 PyrK and 2 PyrD type B subunits.</text>
</comment>
<keyword evidence="5 10" id="KW-0963">Cytoplasm</keyword>
<evidence type="ECO:0000256" key="7">
    <source>
        <dbReference type="ARBA" id="ARBA00022643"/>
    </source>
</evidence>
<feature type="domain" description="Dihydroorotate dehydrogenase catalytic" evidence="11">
    <location>
        <begin position="3"/>
        <end position="282"/>
    </location>
</feature>
<protein>
    <recommendedName>
        <fullName evidence="10">Dihydroorotate dehydrogenase</fullName>
        <shortName evidence="10">DHOD</shortName>
        <shortName evidence="10">DHODase</shortName>
        <shortName evidence="10">DHOdehase</shortName>
        <ecNumber evidence="10">1.3.-.-</ecNumber>
    </recommendedName>
</protein>
<dbReference type="SUPFAM" id="SSF51395">
    <property type="entry name" value="FMN-linked oxidoreductases"/>
    <property type="match status" value="1"/>
</dbReference>
<comment type="pathway">
    <text evidence="2 10">Pyrimidine metabolism; UMP biosynthesis via de novo pathway.</text>
</comment>
<dbReference type="GO" id="GO:0005737">
    <property type="term" value="C:cytoplasm"/>
    <property type="evidence" value="ECO:0007669"/>
    <property type="project" value="UniProtKB-SubCell"/>
</dbReference>
<evidence type="ECO:0000256" key="1">
    <source>
        <dbReference type="ARBA" id="ARBA00004496"/>
    </source>
</evidence>
<dbReference type="UniPathway" id="UPA00070"/>
<evidence type="ECO:0000256" key="5">
    <source>
        <dbReference type="ARBA" id="ARBA00022490"/>
    </source>
</evidence>
<dbReference type="GO" id="GO:0044205">
    <property type="term" value="P:'de novo' UMP biosynthetic process"/>
    <property type="evidence" value="ECO:0007669"/>
    <property type="project" value="UniProtKB-UniRule"/>
</dbReference>
<dbReference type="InterPro" id="IPR005720">
    <property type="entry name" value="Dihydroorotate_DH_cat"/>
</dbReference>
<dbReference type="GO" id="GO:0006207">
    <property type="term" value="P:'de novo' pyrimidine nucleobase biosynthetic process"/>
    <property type="evidence" value="ECO:0007669"/>
    <property type="project" value="InterPro"/>
</dbReference>
<sequence length="301" mass="30927">MYTLTGLKLKNPTILAAGILGTTGASLCRVAHEGGAGAVVTKSIGPMPKTGHSNPSMVKLEYGFLNAMGLPNPSYPSFFQELEIAKKDSGVPVIASIFGGSPAEFKEVAEGLLPAKPDAFELNVSCPHAEGYGAAVGSNPCLVEAITAAVKNIVSVPVWVKLTPNVSDITCIGNAAEAGGADAVVAINTLKGMAIDIESGYPVLGNRSGGLSGKAVKPVAVKCVYDLYTALEIPVIGVGGVSSWQDAVEMMMAGAAAVQVGSAVYDRLDVFSEISAGIEAFLQRKGYSDVKELIGLAHEMV</sequence>
<dbReference type="InterPro" id="IPR012135">
    <property type="entry name" value="Dihydroorotate_DH_1_2"/>
</dbReference>
<feature type="active site" description="Nucleophile" evidence="10">
    <location>
        <position position="126"/>
    </location>
</feature>
<dbReference type="PATRIC" id="fig|1434109.4.peg.4243"/>
<evidence type="ECO:0000256" key="10">
    <source>
        <dbReference type="HAMAP-Rule" id="MF_00224"/>
    </source>
</evidence>
<comment type="cofactor">
    <cofactor evidence="10">
        <name>FMN</name>
        <dbReference type="ChEBI" id="CHEBI:58210"/>
    </cofactor>
    <text evidence="10">Binds 1 FMN per subunit.</text>
</comment>
<dbReference type="PIRSF" id="PIRSF000164">
    <property type="entry name" value="DHO_oxidase"/>
    <property type="match status" value="1"/>
</dbReference>
<gene>
    <name evidence="10" type="primary">pyrD</name>
    <name evidence="12" type="ORF">MSBRW_3261</name>
</gene>
<dbReference type="GO" id="GO:0004152">
    <property type="term" value="F:dihydroorotate dehydrogenase activity"/>
    <property type="evidence" value="ECO:0007669"/>
    <property type="project" value="UniProtKB-UniRule"/>
</dbReference>
<dbReference type="GeneID" id="24824875"/>
<feature type="binding site" evidence="10">
    <location>
        <begin position="261"/>
        <end position="262"/>
    </location>
    <ligand>
        <name>FMN</name>
        <dbReference type="ChEBI" id="CHEBI:58210"/>
    </ligand>
</feature>
<dbReference type="HAMAP" id="MF_00224">
    <property type="entry name" value="DHO_dh_type1"/>
    <property type="match status" value="1"/>
</dbReference>
<comment type="subcellular location">
    <subcellularLocation>
        <location evidence="1 10">Cytoplasm</location>
    </subcellularLocation>
</comment>
<organism evidence="12 13">
    <name type="scientific">Methanosarcina barkeri str. Wiesmoor</name>
    <dbReference type="NCBI Taxonomy" id="1434109"/>
    <lineage>
        <taxon>Archaea</taxon>
        <taxon>Methanobacteriati</taxon>
        <taxon>Methanobacteriota</taxon>
        <taxon>Stenosarchaea group</taxon>
        <taxon>Methanomicrobia</taxon>
        <taxon>Methanosarcinales</taxon>
        <taxon>Methanosarcinaceae</taxon>
        <taxon>Methanosarcina</taxon>
    </lineage>
</organism>
<dbReference type="NCBIfam" id="TIGR01037">
    <property type="entry name" value="pyrD_sub1_fam"/>
    <property type="match status" value="1"/>
</dbReference>
<dbReference type="NCBIfam" id="NF005574">
    <property type="entry name" value="PRK07259.1"/>
    <property type="match status" value="1"/>
</dbReference>
<keyword evidence="6 10" id="KW-0285">Flavoprotein</keyword>
<evidence type="ECO:0000313" key="13">
    <source>
        <dbReference type="Proteomes" id="UP000033038"/>
    </source>
</evidence>
<dbReference type="KEGG" id="mbw:MSBRW_3261"/>
<comment type="function">
    <text evidence="10">Catalyzes the conversion of dihydroorotate to orotate.</text>
</comment>
<dbReference type="AlphaFoldDB" id="A0A0E3QN11"/>
<dbReference type="InterPro" id="IPR001295">
    <property type="entry name" value="Dihydroorotate_DH_CS"/>
</dbReference>
<evidence type="ECO:0000259" key="11">
    <source>
        <dbReference type="Pfam" id="PF01180"/>
    </source>
</evidence>
<dbReference type="RefSeq" id="WP_011306469.1">
    <property type="nucleotide sequence ID" value="NZ_CP009526.1"/>
</dbReference>
<feature type="binding site" evidence="10">
    <location>
        <begin position="42"/>
        <end position="43"/>
    </location>
    <ligand>
        <name>FMN</name>
        <dbReference type="ChEBI" id="CHEBI:58210"/>
    </ligand>
</feature>
<dbReference type="InterPro" id="IPR033888">
    <property type="entry name" value="DHOD_1B"/>
</dbReference>
<proteinExistence type="inferred from homology"/>
<feature type="binding site" evidence="10">
    <location>
        <begin position="239"/>
        <end position="240"/>
    </location>
    <ligand>
        <name>FMN</name>
        <dbReference type="ChEBI" id="CHEBI:58210"/>
    </ligand>
</feature>
<dbReference type="InterPro" id="IPR013785">
    <property type="entry name" value="Aldolase_TIM"/>
</dbReference>
<dbReference type="PANTHER" id="PTHR48109">
    <property type="entry name" value="DIHYDROOROTATE DEHYDROGENASE (QUINONE), MITOCHONDRIAL-RELATED"/>
    <property type="match status" value="1"/>
</dbReference>
<dbReference type="Pfam" id="PF01180">
    <property type="entry name" value="DHO_dh"/>
    <property type="match status" value="1"/>
</dbReference>
<comment type="caution">
    <text evidence="10">Lacks conserved residue(s) required for the propagation of feature annotation.</text>
</comment>
<keyword evidence="8 10" id="KW-0665">Pyrimidine biosynthesis</keyword>
<comment type="catalytic activity">
    <reaction evidence="10">
        <text>(S)-dihydroorotate + A = orotate + AH2</text>
        <dbReference type="Rhea" id="RHEA:18073"/>
        <dbReference type="ChEBI" id="CHEBI:13193"/>
        <dbReference type="ChEBI" id="CHEBI:17499"/>
        <dbReference type="ChEBI" id="CHEBI:30839"/>
        <dbReference type="ChEBI" id="CHEBI:30864"/>
    </reaction>
</comment>
<dbReference type="InterPro" id="IPR024920">
    <property type="entry name" value="Dihydroorotate_DH_1"/>
</dbReference>
<dbReference type="EC" id="1.3.-.-" evidence="10"/>
<dbReference type="FunFam" id="3.20.20.70:FF:000027">
    <property type="entry name" value="Dihydropyrimidine dehydrogenase [NADP(+)]"/>
    <property type="match status" value="1"/>
</dbReference>
<evidence type="ECO:0000256" key="4">
    <source>
        <dbReference type="ARBA" id="ARBA00011669"/>
    </source>
</evidence>
<dbReference type="Gene3D" id="3.20.20.70">
    <property type="entry name" value="Aldolase class I"/>
    <property type="match status" value="1"/>
</dbReference>
<dbReference type="InterPro" id="IPR050074">
    <property type="entry name" value="DHO_dehydrogenase"/>
</dbReference>
<dbReference type="HOGENOM" id="CLU_042042_0_1_2"/>
<feature type="binding site" evidence="10">
    <location>
        <position position="161"/>
    </location>
    <ligand>
        <name>FMN</name>
        <dbReference type="ChEBI" id="CHEBI:58210"/>
    </ligand>
</feature>